<name>A0A840Q5R8_9PSEU</name>
<feature type="signal peptide" evidence="4">
    <location>
        <begin position="1"/>
        <end position="21"/>
    </location>
</feature>
<dbReference type="Gene3D" id="3.40.190.10">
    <property type="entry name" value="Periplasmic binding protein-like II"/>
    <property type="match status" value="2"/>
</dbReference>
<dbReference type="GO" id="GO:0030288">
    <property type="term" value="C:outer membrane-bounded periplasmic space"/>
    <property type="evidence" value="ECO:0007669"/>
    <property type="project" value="TreeGrafter"/>
</dbReference>
<feature type="chain" id="PRO_5038844142" evidence="4">
    <location>
        <begin position="22"/>
        <end position="270"/>
    </location>
</feature>
<evidence type="ECO:0000256" key="2">
    <source>
        <dbReference type="ARBA" id="ARBA00022448"/>
    </source>
</evidence>
<keyword evidence="2" id="KW-0813">Transport</keyword>
<proteinExistence type="inferred from homology"/>
<evidence type="ECO:0000256" key="1">
    <source>
        <dbReference type="ARBA" id="ARBA00010333"/>
    </source>
</evidence>
<dbReference type="SUPFAM" id="SSF53850">
    <property type="entry name" value="Periplasmic binding protein-like II"/>
    <property type="match status" value="1"/>
</dbReference>
<dbReference type="SMART" id="SM00062">
    <property type="entry name" value="PBPb"/>
    <property type="match status" value="1"/>
</dbReference>
<dbReference type="GO" id="GO:0006865">
    <property type="term" value="P:amino acid transport"/>
    <property type="evidence" value="ECO:0007669"/>
    <property type="project" value="TreeGrafter"/>
</dbReference>
<evidence type="ECO:0000313" key="7">
    <source>
        <dbReference type="Proteomes" id="UP000584374"/>
    </source>
</evidence>
<dbReference type="AlphaFoldDB" id="A0A840Q5R8"/>
<evidence type="ECO:0000313" key="6">
    <source>
        <dbReference type="EMBL" id="MBB5155041.1"/>
    </source>
</evidence>
<protein>
    <submittedName>
        <fullName evidence="6">Glutamate transport system substrate-binding protein</fullName>
    </submittedName>
</protein>
<gene>
    <name evidence="6" type="ORF">BJ970_002575</name>
</gene>
<dbReference type="PROSITE" id="PS51257">
    <property type="entry name" value="PROKAR_LIPOPROTEIN"/>
    <property type="match status" value="1"/>
</dbReference>
<organism evidence="6 7">
    <name type="scientific">Saccharopolyspora phatthalungensis</name>
    <dbReference type="NCBI Taxonomy" id="664693"/>
    <lineage>
        <taxon>Bacteria</taxon>
        <taxon>Bacillati</taxon>
        <taxon>Actinomycetota</taxon>
        <taxon>Actinomycetes</taxon>
        <taxon>Pseudonocardiales</taxon>
        <taxon>Pseudonocardiaceae</taxon>
        <taxon>Saccharopolyspora</taxon>
    </lineage>
</organism>
<accession>A0A840Q5R8</accession>
<sequence>MATRIFSGIFLLLLVAGCSSSSGLFQNARFASFGVKVDQPGLAGPTKDPTNPQGFEIYLARRVAEQFQREAAFQPITSEVRESYLQQDRLDVVIASYSMTDDRRLLVDMIGPYLRSKTGVLVRSDYHGPEDLHSFTGAEVCTAAGTTSVEVIRNELGQNPVTEPSFEACKDRLKKRQVTAIMTDKIILEGFVQNEHEFKLLDKEFGSDGYYAIAIPKNHPSECGTILNWLKGYVDSPEWKNNFTTYFPGVDPDDYSVSSSLVEAKTVCDG</sequence>
<dbReference type="PANTHER" id="PTHR30085">
    <property type="entry name" value="AMINO ACID ABC TRANSPORTER PERMEASE"/>
    <property type="match status" value="1"/>
</dbReference>
<keyword evidence="7" id="KW-1185">Reference proteome</keyword>
<comment type="caution">
    <text evidence="6">The sequence shown here is derived from an EMBL/GenBank/DDBJ whole genome shotgun (WGS) entry which is preliminary data.</text>
</comment>
<dbReference type="InterPro" id="IPR001638">
    <property type="entry name" value="Solute-binding_3/MltF_N"/>
</dbReference>
<dbReference type="RefSeq" id="WP_184726454.1">
    <property type="nucleotide sequence ID" value="NZ_JACHIW010000001.1"/>
</dbReference>
<reference evidence="6 7" key="1">
    <citation type="submission" date="2020-08" db="EMBL/GenBank/DDBJ databases">
        <title>Sequencing the genomes of 1000 actinobacteria strains.</title>
        <authorList>
            <person name="Klenk H.-P."/>
        </authorList>
    </citation>
    <scope>NUCLEOTIDE SEQUENCE [LARGE SCALE GENOMIC DNA]</scope>
    <source>
        <strain evidence="6 7">DSM 45584</strain>
    </source>
</reference>
<dbReference type="Pfam" id="PF00497">
    <property type="entry name" value="SBP_bac_3"/>
    <property type="match status" value="1"/>
</dbReference>
<feature type="domain" description="Solute-binding protein family 3/N-terminal" evidence="5">
    <location>
        <begin position="32"/>
        <end position="246"/>
    </location>
</feature>
<dbReference type="Proteomes" id="UP000584374">
    <property type="component" value="Unassembled WGS sequence"/>
</dbReference>
<dbReference type="GO" id="GO:0005576">
    <property type="term" value="C:extracellular region"/>
    <property type="evidence" value="ECO:0007669"/>
    <property type="project" value="TreeGrafter"/>
</dbReference>
<dbReference type="InterPro" id="IPR051455">
    <property type="entry name" value="Bact_solute-bind_prot3"/>
</dbReference>
<keyword evidence="3 4" id="KW-0732">Signal</keyword>
<dbReference type="PANTHER" id="PTHR30085:SF6">
    <property type="entry name" value="ABC TRANSPORTER GLUTAMINE-BINDING PROTEIN GLNH"/>
    <property type="match status" value="1"/>
</dbReference>
<comment type="similarity">
    <text evidence="1">Belongs to the bacterial solute-binding protein 3 family.</text>
</comment>
<evidence type="ECO:0000256" key="3">
    <source>
        <dbReference type="ARBA" id="ARBA00022729"/>
    </source>
</evidence>
<evidence type="ECO:0000256" key="4">
    <source>
        <dbReference type="SAM" id="SignalP"/>
    </source>
</evidence>
<evidence type="ECO:0000259" key="5">
    <source>
        <dbReference type="SMART" id="SM00062"/>
    </source>
</evidence>
<dbReference type="EMBL" id="JACHIW010000001">
    <property type="protein sequence ID" value="MBB5155041.1"/>
    <property type="molecule type" value="Genomic_DNA"/>
</dbReference>